<comment type="similarity">
    <text evidence="2">Belongs to the cytochrome P450 family.</text>
</comment>
<dbReference type="InterPro" id="IPR002402">
    <property type="entry name" value="Cyt_P450_E_grp-II"/>
</dbReference>
<dbReference type="InterPro" id="IPR002974">
    <property type="entry name" value="Cyt_P450_E_CYP52_ascomycetes"/>
</dbReference>
<dbReference type="CDD" id="cd11063">
    <property type="entry name" value="CYP52"/>
    <property type="match status" value="1"/>
</dbReference>
<name>A0AAD9SUG8_PHOAM</name>
<dbReference type="GO" id="GO:0020037">
    <property type="term" value="F:heme binding"/>
    <property type="evidence" value="ECO:0007669"/>
    <property type="project" value="InterPro"/>
</dbReference>
<evidence type="ECO:0000256" key="6">
    <source>
        <dbReference type="ARBA" id="ARBA00023004"/>
    </source>
</evidence>
<gene>
    <name evidence="8" type="ORF">N8I77_002560</name>
</gene>
<dbReference type="GO" id="GO:0016712">
    <property type="term" value="F:oxidoreductase activity, acting on paired donors, with incorporation or reduction of molecular oxygen, reduced flavin or flavoprotein as one donor, and incorporation of one atom of oxygen"/>
    <property type="evidence" value="ECO:0007669"/>
    <property type="project" value="InterPro"/>
</dbReference>
<comment type="caution">
    <text evidence="8">The sequence shown here is derived from an EMBL/GenBank/DDBJ whole genome shotgun (WGS) entry which is preliminary data.</text>
</comment>
<reference evidence="8" key="1">
    <citation type="submission" date="2023-06" db="EMBL/GenBank/DDBJ databases">
        <authorList>
            <person name="Noh H."/>
        </authorList>
    </citation>
    <scope>NUCLEOTIDE SEQUENCE</scope>
    <source>
        <strain evidence="8">DUCC20226</strain>
    </source>
</reference>
<evidence type="ECO:0000256" key="2">
    <source>
        <dbReference type="ARBA" id="ARBA00010617"/>
    </source>
</evidence>
<evidence type="ECO:0000256" key="7">
    <source>
        <dbReference type="ARBA" id="ARBA00023033"/>
    </source>
</evidence>
<evidence type="ECO:0000313" key="9">
    <source>
        <dbReference type="Proteomes" id="UP001265746"/>
    </source>
</evidence>
<evidence type="ECO:0000256" key="1">
    <source>
        <dbReference type="ARBA" id="ARBA00001971"/>
    </source>
</evidence>
<dbReference type="InterPro" id="IPR001128">
    <property type="entry name" value="Cyt_P450"/>
</dbReference>
<dbReference type="InterPro" id="IPR047146">
    <property type="entry name" value="Cyt_P450_E_CYP52_fungi"/>
</dbReference>
<dbReference type="PRINTS" id="PR00464">
    <property type="entry name" value="EP450II"/>
</dbReference>
<dbReference type="EMBL" id="JAUJFL010000001">
    <property type="protein sequence ID" value="KAK2615834.1"/>
    <property type="molecule type" value="Genomic_DNA"/>
</dbReference>
<dbReference type="GO" id="GO:0005506">
    <property type="term" value="F:iron ion binding"/>
    <property type="evidence" value="ECO:0007669"/>
    <property type="project" value="InterPro"/>
</dbReference>
<evidence type="ECO:0008006" key="10">
    <source>
        <dbReference type="Google" id="ProtNLM"/>
    </source>
</evidence>
<evidence type="ECO:0000256" key="3">
    <source>
        <dbReference type="ARBA" id="ARBA00022617"/>
    </source>
</evidence>
<dbReference type="AlphaFoldDB" id="A0AAD9SUG8"/>
<evidence type="ECO:0000256" key="4">
    <source>
        <dbReference type="ARBA" id="ARBA00022723"/>
    </source>
</evidence>
<dbReference type="PANTHER" id="PTHR24287">
    <property type="entry name" value="P450, PUTATIVE (EUROFUNG)-RELATED"/>
    <property type="match status" value="1"/>
</dbReference>
<keyword evidence="3" id="KW-0349">Heme</keyword>
<evidence type="ECO:0000313" key="8">
    <source>
        <dbReference type="EMBL" id="KAK2615834.1"/>
    </source>
</evidence>
<dbReference type="Proteomes" id="UP001265746">
    <property type="component" value="Unassembled WGS sequence"/>
</dbReference>
<dbReference type="InterPro" id="IPR036396">
    <property type="entry name" value="Cyt_P450_sf"/>
</dbReference>
<dbReference type="SUPFAM" id="SSF48264">
    <property type="entry name" value="Cytochrome P450"/>
    <property type="match status" value="1"/>
</dbReference>
<dbReference type="PANTHER" id="PTHR24287:SF1">
    <property type="entry name" value="P450, PUTATIVE (EUROFUNG)-RELATED"/>
    <property type="match status" value="1"/>
</dbReference>
<comment type="cofactor">
    <cofactor evidence="1">
        <name>heme</name>
        <dbReference type="ChEBI" id="CHEBI:30413"/>
    </cofactor>
</comment>
<dbReference type="Gene3D" id="1.10.630.10">
    <property type="entry name" value="Cytochrome P450"/>
    <property type="match status" value="1"/>
</dbReference>
<keyword evidence="7" id="KW-0503">Monooxygenase</keyword>
<organism evidence="8 9">
    <name type="scientific">Phomopsis amygdali</name>
    <name type="common">Fusicoccum amygdali</name>
    <dbReference type="NCBI Taxonomy" id="1214568"/>
    <lineage>
        <taxon>Eukaryota</taxon>
        <taxon>Fungi</taxon>
        <taxon>Dikarya</taxon>
        <taxon>Ascomycota</taxon>
        <taxon>Pezizomycotina</taxon>
        <taxon>Sordariomycetes</taxon>
        <taxon>Sordariomycetidae</taxon>
        <taxon>Diaporthales</taxon>
        <taxon>Diaporthaceae</taxon>
        <taxon>Diaporthe</taxon>
    </lineage>
</organism>
<proteinExistence type="inferred from homology"/>
<sequence length="360" mass="40815">MLATQFSDYGLGHNRASIFFPLLGHGIFSVDGPRWEHARALMRPQFARERVSELDLEERHLQNLLKAIEAPSRDGWTPVVDLQPLFFRLTLDSATEFLFGESVDSQLIALPGSTSKVIHGGVDEQTFSESFDEVQDWMAFASRLGAWHKLGHTKRFYKCAAQLHKHIDYFVNLALQQKTDEDIDKSSFNILKGLAKVEKDPIELRGQLLSILVAGRDSTASLLGWFFLMMCKHPKIFEKLRQTIIHDFGDWETCDPADITFSGLKSCTFLQMCISETLRLFPLVPINGRTAIVKDTTLPTGGGPDGSAPIFVPKGMEIQYCVHAMHHRKDLWGEDAEDFRPERFKEARPGWDYLPFNGKS</sequence>
<keyword evidence="4" id="KW-0479">Metal-binding</keyword>
<keyword evidence="6" id="KW-0408">Iron</keyword>
<keyword evidence="9" id="KW-1185">Reference proteome</keyword>
<accession>A0AAD9SUG8</accession>
<dbReference type="Pfam" id="PF00067">
    <property type="entry name" value="p450"/>
    <property type="match status" value="1"/>
</dbReference>
<evidence type="ECO:0000256" key="5">
    <source>
        <dbReference type="ARBA" id="ARBA00023002"/>
    </source>
</evidence>
<dbReference type="PRINTS" id="PR01239">
    <property type="entry name" value="EP450IICYP52"/>
</dbReference>
<protein>
    <recommendedName>
        <fullName evidence="10">Cytochrome P450</fullName>
    </recommendedName>
</protein>
<keyword evidence="5" id="KW-0560">Oxidoreductase</keyword>